<dbReference type="Gene3D" id="3.10.310.10">
    <property type="entry name" value="Diaminopimelate Epimerase, Chain A, domain 1"/>
    <property type="match status" value="2"/>
</dbReference>
<gene>
    <name evidence="8" type="primary">dapF</name>
    <name evidence="10" type="ORF">KDU71_04905</name>
</gene>
<evidence type="ECO:0000256" key="6">
    <source>
        <dbReference type="ARBA" id="ARBA00023235"/>
    </source>
</evidence>
<proteinExistence type="inferred from homology"/>
<dbReference type="NCBIfam" id="TIGR00652">
    <property type="entry name" value="DapF"/>
    <property type="match status" value="1"/>
</dbReference>
<dbReference type="PANTHER" id="PTHR31689">
    <property type="entry name" value="DIAMINOPIMELATE EPIMERASE, CHLOROPLASTIC"/>
    <property type="match status" value="1"/>
</dbReference>
<dbReference type="RefSeq" id="WP_212188794.1">
    <property type="nucleotide sequence ID" value="NZ_JAGTAR010000005.1"/>
</dbReference>
<feature type="binding site" evidence="8">
    <location>
        <begin position="191"/>
        <end position="192"/>
    </location>
    <ligand>
        <name>substrate</name>
    </ligand>
</feature>
<dbReference type="GO" id="GO:0008837">
    <property type="term" value="F:diaminopimelate epimerase activity"/>
    <property type="evidence" value="ECO:0007669"/>
    <property type="project" value="UniProtKB-UniRule"/>
</dbReference>
<reference evidence="10" key="1">
    <citation type="journal article" date="2018" name="Int. J. Syst. Evol. Microbiol.">
        <title>Carboxylicivirga sediminis sp. nov., isolated from coastal sediment.</title>
        <authorList>
            <person name="Wang F.Q."/>
            <person name="Ren L.H."/>
            <person name="Zou R.J."/>
            <person name="Sun Y.Z."/>
            <person name="Liu X.J."/>
            <person name="Jiang F."/>
            <person name="Liu L.J."/>
        </authorList>
    </citation>
    <scope>NUCLEOTIDE SEQUENCE</scope>
    <source>
        <strain evidence="10">JR1</strain>
    </source>
</reference>
<evidence type="ECO:0000256" key="5">
    <source>
        <dbReference type="ARBA" id="ARBA00023154"/>
    </source>
</evidence>
<comment type="catalytic activity">
    <reaction evidence="7 8">
        <text>(2S,6S)-2,6-diaminopimelate = meso-2,6-diaminopimelate</text>
        <dbReference type="Rhea" id="RHEA:15393"/>
        <dbReference type="ChEBI" id="CHEBI:57609"/>
        <dbReference type="ChEBI" id="CHEBI:57791"/>
        <dbReference type="EC" id="5.1.1.7"/>
    </reaction>
</comment>
<evidence type="ECO:0000256" key="8">
    <source>
        <dbReference type="HAMAP-Rule" id="MF_00197"/>
    </source>
</evidence>
<organism evidence="10 11">
    <name type="scientific">Carboxylicivirga sediminis</name>
    <dbReference type="NCBI Taxonomy" id="2006564"/>
    <lineage>
        <taxon>Bacteria</taxon>
        <taxon>Pseudomonadati</taxon>
        <taxon>Bacteroidota</taxon>
        <taxon>Bacteroidia</taxon>
        <taxon>Marinilabiliales</taxon>
        <taxon>Marinilabiliaceae</taxon>
        <taxon>Carboxylicivirga</taxon>
    </lineage>
</organism>
<dbReference type="EMBL" id="JAGTAR010000005">
    <property type="protein sequence ID" value="MBR8534891.1"/>
    <property type="molecule type" value="Genomic_DNA"/>
</dbReference>
<comment type="caution">
    <text evidence="8">Lacks conserved residue(s) required for the propagation of feature annotation.</text>
</comment>
<evidence type="ECO:0000256" key="3">
    <source>
        <dbReference type="ARBA" id="ARBA00013080"/>
    </source>
</evidence>
<dbReference type="InterPro" id="IPR018510">
    <property type="entry name" value="DAP_epimerase_AS"/>
</dbReference>
<dbReference type="AlphaFoldDB" id="A0A941F0Z7"/>
<evidence type="ECO:0000313" key="11">
    <source>
        <dbReference type="Proteomes" id="UP000679220"/>
    </source>
</evidence>
<keyword evidence="6 8" id="KW-0413">Isomerase</keyword>
<evidence type="ECO:0000256" key="2">
    <source>
        <dbReference type="ARBA" id="ARBA00010219"/>
    </source>
</evidence>
<evidence type="ECO:0000256" key="4">
    <source>
        <dbReference type="ARBA" id="ARBA00022605"/>
    </source>
</evidence>
<feature type="site" description="Could be important to modulate the pK values of the two catalytic cysteine residues" evidence="8">
    <location>
        <position position="141"/>
    </location>
</feature>
<keyword evidence="5 8" id="KW-0457">Lysine biosynthesis</keyword>
<dbReference type="Pfam" id="PF01678">
    <property type="entry name" value="DAP_epimerase"/>
    <property type="match status" value="2"/>
</dbReference>
<evidence type="ECO:0000313" key="10">
    <source>
        <dbReference type="EMBL" id="MBR8534891.1"/>
    </source>
</evidence>
<protein>
    <recommendedName>
        <fullName evidence="3 8">Diaminopimelate epimerase</fullName>
        <shortName evidence="8">DAP epimerase</shortName>
        <ecNumber evidence="3 8">5.1.1.7</ecNumber>
    </recommendedName>
    <alternativeName>
        <fullName evidence="8">PLP-independent amino acid racemase</fullName>
    </alternativeName>
</protein>
<sequence>MKNIHFHKYQGAGNDFIIIDNRKGTFDGNDTTLIEHLCNRRFGIGGDGLMLLEDHPVHDFTMRYFNSDGGEASMCGNGGRCIAAFAVHKGVVSNPDKFSFMAVDGEHLAEYKSGIVNLKMIDVNSVNKENKFTYLNTGSPHHVCFVDDVAKTDVYNEGKNIRYSERYQPDGTNVNFVQFKTGNEIKVRTYERGVEDETLACGTGVVASAISAHLKKPSFSEFDIEVLGGKLKVCFEPNSEGGFKNVWLEGPATFVFEGTIEI</sequence>
<dbReference type="HAMAP" id="MF_00197">
    <property type="entry name" value="DAP_epimerase"/>
    <property type="match status" value="1"/>
</dbReference>
<comment type="subunit">
    <text evidence="8">Homodimer.</text>
</comment>
<dbReference type="PANTHER" id="PTHR31689:SF0">
    <property type="entry name" value="DIAMINOPIMELATE EPIMERASE"/>
    <property type="match status" value="1"/>
</dbReference>
<feature type="active site" description="Proton donor" evidence="8">
    <location>
        <position position="75"/>
    </location>
</feature>
<evidence type="ECO:0000256" key="1">
    <source>
        <dbReference type="ARBA" id="ARBA00005196"/>
    </source>
</evidence>
<feature type="site" description="Could be important to modulate the pK values of the two catalytic cysteine residues" evidence="8">
    <location>
        <position position="191"/>
    </location>
</feature>
<evidence type="ECO:0000256" key="7">
    <source>
        <dbReference type="ARBA" id="ARBA00051712"/>
    </source>
</evidence>
<keyword evidence="11" id="KW-1185">Reference proteome</keyword>
<feature type="active site" description="Proton acceptor" evidence="8">
    <location>
        <position position="201"/>
    </location>
</feature>
<feature type="active site" evidence="9">
    <location>
        <position position="75"/>
    </location>
</feature>
<feature type="binding site" evidence="8">
    <location>
        <position position="173"/>
    </location>
    <ligand>
        <name>substrate</name>
    </ligand>
</feature>
<dbReference type="GO" id="GO:0005829">
    <property type="term" value="C:cytosol"/>
    <property type="evidence" value="ECO:0007669"/>
    <property type="project" value="TreeGrafter"/>
</dbReference>
<feature type="binding site" evidence="8">
    <location>
        <position position="14"/>
    </location>
    <ligand>
        <name>substrate</name>
    </ligand>
</feature>
<feature type="binding site" evidence="8">
    <location>
        <begin position="202"/>
        <end position="203"/>
    </location>
    <ligand>
        <name>substrate</name>
    </ligand>
</feature>
<evidence type="ECO:0000256" key="9">
    <source>
        <dbReference type="PROSITE-ProRule" id="PRU10125"/>
    </source>
</evidence>
<accession>A0A941F0Z7</accession>
<reference evidence="10" key="2">
    <citation type="submission" date="2021-04" db="EMBL/GenBank/DDBJ databases">
        <authorList>
            <person name="Zhang T."/>
            <person name="Zhang Y."/>
            <person name="Lu D."/>
            <person name="Zuo D."/>
            <person name="Du Z."/>
        </authorList>
    </citation>
    <scope>NUCLEOTIDE SEQUENCE</scope>
    <source>
        <strain evidence="10">JR1</strain>
    </source>
</reference>
<comment type="function">
    <text evidence="8">Catalyzes the stereoinversion of LL-2,6-diaminopimelate (L,L-DAP) to meso-diaminopimelate (meso-DAP), a precursor of L-lysine and an essential component of the bacterial peptidoglycan.</text>
</comment>
<keyword evidence="4 8" id="KW-0028">Amino-acid biosynthesis</keyword>
<dbReference type="EC" id="5.1.1.7" evidence="3 8"/>
<keyword evidence="8" id="KW-0963">Cytoplasm</keyword>
<feature type="binding site" evidence="8">
    <location>
        <position position="66"/>
    </location>
    <ligand>
        <name>substrate</name>
    </ligand>
</feature>
<dbReference type="GO" id="GO:0009089">
    <property type="term" value="P:lysine biosynthetic process via diaminopimelate"/>
    <property type="evidence" value="ECO:0007669"/>
    <property type="project" value="UniProtKB-UniRule"/>
</dbReference>
<dbReference type="InterPro" id="IPR001653">
    <property type="entry name" value="DAP_epimerase_DapF"/>
</dbReference>
<name>A0A941F0Z7_9BACT</name>
<dbReference type="Proteomes" id="UP000679220">
    <property type="component" value="Unassembled WGS sequence"/>
</dbReference>
<comment type="pathway">
    <text evidence="1 8">Amino-acid biosynthesis; L-lysine biosynthesis via DAP pathway; DL-2,6-diaminopimelate from LL-2,6-diaminopimelate: step 1/1.</text>
</comment>
<dbReference type="SUPFAM" id="SSF54506">
    <property type="entry name" value="Diaminopimelate epimerase-like"/>
    <property type="match status" value="2"/>
</dbReference>
<comment type="similarity">
    <text evidence="2 8">Belongs to the diaminopimelate epimerase family.</text>
</comment>
<comment type="caution">
    <text evidence="10">The sequence shown here is derived from an EMBL/GenBank/DDBJ whole genome shotgun (WGS) entry which is preliminary data.</text>
</comment>
<comment type="subcellular location">
    <subcellularLocation>
        <location evidence="8">Cytoplasm</location>
    </subcellularLocation>
</comment>
<dbReference type="PROSITE" id="PS01326">
    <property type="entry name" value="DAP_EPIMERASE"/>
    <property type="match status" value="1"/>
</dbReference>
<feature type="binding site" evidence="8">
    <location>
        <begin position="76"/>
        <end position="77"/>
    </location>
    <ligand>
        <name>substrate</name>
    </ligand>
</feature>